<evidence type="ECO:0000256" key="1">
    <source>
        <dbReference type="ARBA" id="ARBA00004141"/>
    </source>
</evidence>
<feature type="transmembrane region" description="Helical" evidence="7">
    <location>
        <begin position="76"/>
        <end position="98"/>
    </location>
</feature>
<keyword evidence="5 7" id="KW-1133">Transmembrane helix</keyword>
<dbReference type="OrthoDB" id="2962993at2759"/>
<sequence>MASKEAHLKFKAESASETDVQLSDLAIDPVQERKLLWKLDLCICPLVMLIFLVAYLDRSNLGNAAVAGMPEDLGLVGNQLGNAVSLFYATYVFFEIPFSMLLKKLRPNRLIAALIIGFSASILSAGFIKNVAGLYITRLLLGVFESGLFPCLTVLLTTFYKREEQAIRISYLFVSAALSGGFGGLLAFGLIRLDGASGLEGWRWLFIVEGLMSAIIGIATFFLLPNDFETAYFLNEEDKKLMRLRMQMSVQYADTDPFDVKEVWKTLRDPKSWLTSLNQISVNICSFGFSTFLPTIVKQIGFDSVKTQLLTVPVYIWASAFYLIIAQLSDRVRLRAVFMVPLCLVTATGYAMLLGIDVHAKAPLYFATFVCVTGIYAVVGLGVSWNANSHAGYYKRTMAVGLQQSIGNCGGLIAGQIYKSPINGRYVVGHAVSLAAILLAFLGNTAMYLLLRYHNTKRDKMSPEERERIVSTASYEKKGGDFHPDFRYIL</sequence>
<feature type="transmembrane region" description="Helical" evidence="7">
    <location>
        <begin position="171"/>
        <end position="191"/>
    </location>
</feature>
<feature type="transmembrane region" description="Helical" evidence="7">
    <location>
        <begin position="309"/>
        <end position="329"/>
    </location>
</feature>
<feature type="transmembrane region" description="Helical" evidence="7">
    <location>
        <begin position="134"/>
        <end position="159"/>
    </location>
</feature>
<dbReference type="GO" id="GO:0016020">
    <property type="term" value="C:membrane"/>
    <property type="evidence" value="ECO:0007669"/>
    <property type="project" value="UniProtKB-SubCell"/>
</dbReference>
<dbReference type="InterPro" id="IPR020846">
    <property type="entry name" value="MFS_dom"/>
</dbReference>
<feature type="domain" description="Major facilitator superfamily (MFS) profile" evidence="8">
    <location>
        <begin position="43"/>
        <end position="448"/>
    </location>
</feature>
<evidence type="ECO:0000256" key="3">
    <source>
        <dbReference type="ARBA" id="ARBA00022448"/>
    </source>
</evidence>
<keyword evidence="4 7" id="KW-0812">Transmembrane</keyword>
<feature type="transmembrane region" description="Helical" evidence="7">
    <location>
        <begin position="397"/>
        <end position="418"/>
    </location>
</feature>
<organism evidence="9 10">
    <name type="scientific">Penicillium capsulatum</name>
    <dbReference type="NCBI Taxonomy" id="69766"/>
    <lineage>
        <taxon>Eukaryota</taxon>
        <taxon>Fungi</taxon>
        <taxon>Dikarya</taxon>
        <taxon>Ascomycota</taxon>
        <taxon>Pezizomycotina</taxon>
        <taxon>Eurotiomycetes</taxon>
        <taxon>Eurotiomycetidae</taxon>
        <taxon>Eurotiales</taxon>
        <taxon>Aspergillaceae</taxon>
        <taxon>Penicillium</taxon>
    </lineage>
</organism>
<feature type="transmembrane region" description="Helical" evidence="7">
    <location>
        <begin position="336"/>
        <end position="356"/>
    </location>
</feature>
<feature type="transmembrane region" description="Helical" evidence="7">
    <location>
        <begin position="430"/>
        <end position="451"/>
    </location>
</feature>
<dbReference type="EMBL" id="JAPQKO010000001">
    <property type="protein sequence ID" value="KAJ5183797.1"/>
    <property type="molecule type" value="Genomic_DNA"/>
</dbReference>
<keyword evidence="10" id="KW-1185">Reference proteome</keyword>
<evidence type="ECO:0000256" key="6">
    <source>
        <dbReference type="ARBA" id="ARBA00023136"/>
    </source>
</evidence>
<dbReference type="FunFam" id="1.20.1250.20:FF:000018">
    <property type="entry name" value="MFS transporter permease"/>
    <property type="match status" value="1"/>
</dbReference>
<dbReference type="PROSITE" id="PS50850">
    <property type="entry name" value="MFS"/>
    <property type="match status" value="1"/>
</dbReference>
<dbReference type="Gene3D" id="1.20.1250.20">
    <property type="entry name" value="MFS general substrate transporter like domains"/>
    <property type="match status" value="2"/>
</dbReference>
<dbReference type="AlphaFoldDB" id="A0A9W9ITM5"/>
<dbReference type="PANTHER" id="PTHR43791">
    <property type="entry name" value="PERMEASE-RELATED"/>
    <property type="match status" value="1"/>
</dbReference>
<feature type="transmembrane region" description="Helical" evidence="7">
    <location>
        <begin position="110"/>
        <end position="128"/>
    </location>
</feature>
<dbReference type="PANTHER" id="PTHR43791:SF24">
    <property type="entry name" value="NICOTINIC ACID PLASMA MEMBRANE TRANSPORTER"/>
    <property type="match status" value="1"/>
</dbReference>
<evidence type="ECO:0000256" key="5">
    <source>
        <dbReference type="ARBA" id="ARBA00022989"/>
    </source>
</evidence>
<evidence type="ECO:0000256" key="4">
    <source>
        <dbReference type="ARBA" id="ARBA00022692"/>
    </source>
</evidence>
<name>A0A9W9ITM5_9EURO</name>
<evidence type="ECO:0000256" key="2">
    <source>
        <dbReference type="ARBA" id="ARBA00008335"/>
    </source>
</evidence>
<comment type="caution">
    <text evidence="9">The sequence shown here is derived from an EMBL/GenBank/DDBJ whole genome shotgun (WGS) entry which is preliminary data.</text>
</comment>
<evidence type="ECO:0000313" key="9">
    <source>
        <dbReference type="EMBL" id="KAJ5183797.1"/>
    </source>
</evidence>
<accession>A0A9W9ITM5</accession>
<evidence type="ECO:0000259" key="8">
    <source>
        <dbReference type="PROSITE" id="PS50850"/>
    </source>
</evidence>
<feature type="transmembrane region" description="Helical" evidence="7">
    <location>
        <begin position="362"/>
        <end position="385"/>
    </location>
</feature>
<dbReference type="FunFam" id="1.20.1250.20:FF:000013">
    <property type="entry name" value="MFS general substrate transporter"/>
    <property type="match status" value="1"/>
</dbReference>
<keyword evidence="6 7" id="KW-0472">Membrane</keyword>
<protein>
    <recommendedName>
        <fullName evidence="8">Major facilitator superfamily (MFS) profile domain-containing protein</fullName>
    </recommendedName>
</protein>
<dbReference type="GO" id="GO:0022857">
    <property type="term" value="F:transmembrane transporter activity"/>
    <property type="evidence" value="ECO:0007669"/>
    <property type="project" value="InterPro"/>
</dbReference>
<feature type="transmembrane region" description="Helical" evidence="7">
    <location>
        <begin position="35"/>
        <end position="56"/>
    </location>
</feature>
<dbReference type="InterPro" id="IPR011701">
    <property type="entry name" value="MFS"/>
</dbReference>
<proteinExistence type="inferred from homology"/>
<comment type="similarity">
    <text evidence="2">Belongs to the major facilitator superfamily.</text>
</comment>
<dbReference type="InterPro" id="IPR036259">
    <property type="entry name" value="MFS_trans_sf"/>
</dbReference>
<dbReference type="Pfam" id="PF07690">
    <property type="entry name" value="MFS_1"/>
    <property type="match status" value="1"/>
</dbReference>
<dbReference type="SUPFAM" id="SSF103473">
    <property type="entry name" value="MFS general substrate transporter"/>
    <property type="match status" value="1"/>
</dbReference>
<keyword evidence="3" id="KW-0813">Transport</keyword>
<gene>
    <name evidence="9" type="ORF">N7492_001413</name>
</gene>
<comment type="subcellular location">
    <subcellularLocation>
        <location evidence="1">Membrane</location>
        <topology evidence="1">Multi-pass membrane protein</topology>
    </subcellularLocation>
</comment>
<evidence type="ECO:0000256" key="7">
    <source>
        <dbReference type="SAM" id="Phobius"/>
    </source>
</evidence>
<feature type="transmembrane region" description="Helical" evidence="7">
    <location>
        <begin position="280"/>
        <end position="297"/>
    </location>
</feature>
<reference evidence="9" key="2">
    <citation type="journal article" date="2023" name="IMA Fungus">
        <title>Comparative genomic study of the Penicillium genus elucidates a diverse pangenome and 15 lateral gene transfer events.</title>
        <authorList>
            <person name="Petersen C."/>
            <person name="Sorensen T."/>
            <person name="Nielsen M.R."/>
            <person name="Sondergaard T.E."/>
            <person name="Sorensen J.L."/>
            <person name="Fitzpatrick D.A."/>
            <person name="Frisvad J.C."/>
            <person name="Nielsen K.L."/>
        </authorList>
    </citation>
    <scope>NUCLEOTIDE SEQUENCE</scope>
    <source>
        <strain evidence="9">IBT 21917</strain>
    </source>
</reference>
<reference evidence="9" key="1">
    <citation type="submission" date="2022-11" db="EMBL/GenBank/DDBJ databases">
        <authorList>
            <person name="Petersen C."/>
        </authorList>
    </citation>
    <scope>NUCLEOTIDE SEQUENCE</scope>
    <source>
        <strain evidence="9">IBT 21917</strain>
    </source>
</reference>
<dbReference type="Proteomes" id="UP001146351">
    <property type="component" value="Unassembled WGS sequence"/>
</dbReference>
<evidence type="ECO:0000313" key="10">
    <source>
        <dbReference type="Proteomes" id="UP001146351"/>
    </source>
</evidence>
<feature type="transmembrane region" description="Helical" evidence="7">
    <location>
        <begin position="203"/>
        <end position="224"/>
    </location>
</feature>